<proteinExistence type="inferred from homology"/>
<keyword evidence="7" id="KW-0969">Cilium</keyword>
<dbReference type="CDD" id="cd23767">
    <property type="entry name" value="IQCD"/>
    <property type="match status" value="1"/>
</dbReference>
<keyword evidence="12" id="KW-0175">Coiled coil</keyword>
<dbReference type="Pfam" id="PF00612">
    <property type="entry name" value="IQ"/>
    <property type="match status" value="1"/>
</dbReference>
<dbReference type="GeneID" id="27685696"/>
<dbReference type="PANTHER" id="PTHR31598">
    <property type="entry name" value="IQ DOMAIN-CONTAINING PROTEIN D"/>
    <property type="match status" value="1"/>
</dbReference>
<feature type="coiled-coil region" evidence="12">
    <location>
        <begin position="348"/>
        <end position="400"/>
    </location>
</feature>
<accession>A0A0L0HPM4</accession>
<reference evidence="14 15" key="1">
    <citation type="submission" date="2009-08" db="EMBL/GenBank/DDBJ databases">
        <title>The Genome Sequence of Spizellomyces punctatus strain DAOM BR117.</title>
        <authorList>
            <consortium name="The Broad Institute Genome Sequencing Platform"/>
            <person name="Russ C."/>
            <person name="Cuomo C."/>
            <person name="Shea T."/>
            <person name="Young S.K."/>
            <person name="Zeng Q."/>
            <person name="Koehrsen M."/>
            <person name="Haas B."/>
            <person name="Borodovsky M."/>
            <person name="Guigo R."/>
            <person name="Alvarado L."/>
            <person name="Berlin A."/>
            <person name="Bochicchio J."/>
            <person name="Borenstein D."/>
            <person name="Chapman S."/>
            <person name="Chen Z."/>
            <person name="Engels R."/>
            <person name="Freedman E."/>
            <person name="Gellesch M."/>
            <person name="Goldberg J."/>
            <person name="Griggs A."/>
            <person name="Gujja S."/>
            <person name="Heiman D."/>
            <person name="Hepburn T."/>
            <person name="Howarth C."/>
            <person name="Jen D."/>
            <person name="Larson L."/>
            <person name="Lewis B."/>
            <person name="Mehta T."/>
            <person name="Park D."/>
            <person name="Pearson M."/>
            <person name="Roberts A."/>
            <person name="Saif S."/>
            <person name="Shenoy N."/>
            <person name="Sisk P."/>
            <person name="Stolte C."/>
            <person name="Sykes S."/>
            <person name="Thomson T."/>
            <person name="Walk T."/>
            <person name="White J."/>
            <person name="Yandava C."/>
            <person name="Burger G."/>
            <person name="Gray M.W."/>
            <person name="Holland P.W.H."/>
            <person name="King N."/>
            <person name="Lang F.B.F."/>
            <person name="Roger A.J."/>
            <person name="Ruiz-Trillo I."/>
            <person name="Lander E."/>
            <person name="Nusbaum C."/>
        </authorList>
    </citation>
    <scope>NUCLEOTIDE SEQUENCE [LARGE SCALE GENOMIC DNA]</scope>
    <source>
        <strain evidence="14 15">DAOM BR117</strain>
    </source>
</reference>
<dbReference type="STRING" id="645134.A0A0L0HPM4"/>
<dbReference type="InParanoid" id="A0A0L0HPM4"/>
<dbReference type="eggNOG" id="ENOG502QQS9">
    <property type="taxonomic scope" value="Eukaryota"/>
</dbReference>
<evidence type="ECO:0000256" key="11">
    <source>
        <dbReference type="ARBA" id="ARBA00046836"/>
    </source>
</evidence>
<dbReference type="OMA" id="AKIQKYW"/>
<dbReference type="PANTHER" id="PTHR31598:SF1">
    <property type="entry name" value="DYNEIN REGULATORY COMPLEX PROTEIN 10"/>
    <property type="match status" value="1"/>
</dbReference>
<evidence type="ECO:0000256" key="12">
    <source>
        <dbReference type="SAM" id="Coils"/>
    </source>
</evidence>
<dbReference type="PROSITE" id="PS50096">
    <property type="entry name" value="IQ"/>
    <property type="match status" value="1"/>
</dbReference>
<dbReference type="AlphaFoldDB" id="A0A0L0HPM4"/>
<evidence type="ECO:0000313" key="15">
    <source>
        <dbReference type="Proteomes" id="UP000053201"/>
    </source>
</evidence>
<feature type="compositionally biased region" description="Polar residues" evidence="13">
    <location>
        <begin position="27"/>
        <end position="61"/>
    </location>
</feature>
<keyword evidence="6" id="KW-0282">Flagellum</keyword>
<evidence type="ECO:0000256" key="10">
    <source>
        <dbReference type="ARBA" id="ARBA00032180"/>
    </source>
</evidence>
<dbReference type="OrthoDB" id="10265211at2759"/>
<evidence type="ECO:0000256" key="4">
    <source>
        <dbReference type="ARBA" id="ARBA00021752"/>
    </source>
</evidence>
<dbReference type="InterPro" id="IPR042815">
    <property type="entry name" value="DRC10"/>
</dbReference>
<evidence type="ECO:0000256" key="8">
    <source>
        <dbReference type="ARBA" id="ARBA00023212"/>
    </source>
</evidence>
<keyword evidence="9" id="KW-0966">Cell projection</keyword>
<evidence type="ECO:0000256" key="9">
    <source>
        <dbReference type="ARBA" id="ARBA00023273"/>
    </source>
</evidence>
<comment type="similarity">
    <text evidence="3">Belongs to the DRC10 family.</text>
</comment>
<keyword evidence="15" id="KW-1185">Reference proteome</keyword>
<comment type="subunit">
    <text evidence="11">Component of the nexin-dynein regulatory complex (N-DRC). Interacts with CFAP52.</text>
</comment>
<evidence type="ECO:0000256" key="5">
    <source>
        <dbReference type="ARBA" id="ARBA00022490"/>
    </source>
</evidence>
<dbReference type="Gene3D" id="1.20.5.190">
    <property type="match status" value="1"/>
</dbReference>
<dbReference type="VEuPathDB" id="FungiDB:SPPG_02079"/>
<feature type="coiled-coil region" evidence="12">
    <location>
        <begin position="219"/>
        <end position="318"/>
    </location>
</feature>
<evidence type="ECO:0000256" key="2">
    <source>
        <dbReference type="ARBA" id="ARBA00004611"/>
    </source>
</evidence>
<gene>
    <name evidence="14" type="ORF">SPPG_02079</name>
</gene>
<sequence>MTAINPALSFPREPPLPPIRGILGTETGDSGRNSVTRQSTPFRPSTFNQDPVGTSTDNTGFSSKLTNVEAQRIMSVLVEAQRKVQLVGLLPDVMDRRMATVFSGDTFTAITEIRQLEDKYNALLESNEDDSPNRVSVASELKDTSRQIRQATRSLVRHFLQNPAATSKLRYLKSTKLPSVAKFEQLLQEVKMLVYERLGTTVEEERAKQDQLSIIIAKEQKTSNEVKALREELDKARKERTTDINKKNEIIRRLKEELREIKQQAEETTKRLEARSKQKEDSDIQQFRDRETALKQETTNLKSQLEELVKRNGEEEAQLRKRKFKIESEVENWIHKYDQDMDEKQTELEDITAIYLEEKAQLDELTARHSELRKEYEAIMEERRVEEEKEKEREKELRRQMHAAVRIQAWFRGYRVRRDLLKKRKTNTAKKGAKVKGKGKKK</sequence>
<dbReference type="InterPro" id="IPR000048">
    <property type="entry name" value="IQ_motif_EF-hand-BS"/>
</dbReference>
<dbReference type="RefSeq" id="XP_016611047.1">
    <property type="nucleotide sequence ID" value="XM_016750380.1"/>
</dbReference>
<keyword evidence="8" id="KW-0206">Cytoskeleton</keyword>
<evidence type="ECO:0000256" key="6">
    <source>
        <dbReference type="ARBA" id="ARBA00022846"/>
    </source>
</evidence>
<protein>
    <recommendedName>
        <fullName evidence="4">Dynein regulatory complex protein 10</fullName>
    </recommendedName>
    <alternativeName>
        <fullName evidence="10">IQ domain-containing protein D</fullName>
    </alternativeName>
</protein>
<evidence type="ECO:0000256" key="1">
    <source>
        <dbReference type="ARBA" id="ARBA00003029"/>
    </source>
</evidence>
<name>A0A0L0HPM4_SPIPD</name>
<keyword evidence="5" id="KW-0963">Cytoplasm</keyword>
<organism evidence="14 15">
    <name type="scientific">Spizellomyces punctatus (strain DAOM BR117)</name>
    <dbReference type="NCBI Taxonomy" id="645134"/>
    <lineage>
        <taxon>Eukaryota</taxon>
        <taxon>Fungi</taxon>
        <taxon>Fungi incertae sedis</taxon>
        <taxon>Chytridiomycota</taxon>
        <taxon>Chytridiomycota incertae sedis</taxon>
        <taxon>Chytridiomycetes</taxon>
        <taxon>Spizellomycetales</taxon>
        <taxon>Spizellomycetaceae</taxon>
        <taxon>Spizellomyces</taxon>
    </lineage>
</organism>
<evidence type="ECO:0000256" key="13">
    <source>
        <dbReference type="SAM" id="MobiDB-lite"/>
    </source>
</evidence>
<dbReference type="SMART" id="SM00015">
    <property type="entry name" value="IQ"/>
    <property type="match status" value="1"/>
</dbReference>
<comment type="function">
    <text evidence="1">Component of the nexin-dynein regulatory complex (N-DRC), a key regulator of ciliary/flagellar motility which maintains the alignment and integrity of the distal axoneme and regulates microtubule sliding in motile axonemes.</text>
</comment>
<feature type="region of interest" description="Disordered" evidence="13">
    <location>
        <begin position="423"/>
        <end position="442"/>
    </location>
</feature>
<evidence type="ECO:0000313" key="14">
    <source>
        <dbReference type="EMBL" id="KND03008.1"/>
    </source>
</evidence>
<comment type="subcellular location">
    <subcellularLocation>
        <location evidence="2">Cytoplasm</location>
        <location evidence="2">Cytoskeleton</location>
        <location evidence="2">Flagellum axoneme</location>
    </subcellularLocation>
</comment>
<evidence type="ECO:0000256" key="7">
    <source>
        <dbReference type="ARBA" id="ARBA00023069"/>
    </source>
</evidence>
<dbReference type="Proteomes" id="UP000053201">
    <property type="component" value="Unassembled WGS sequence"/>
</dbReference>
<dbReference type="EMBL" id="KQ257452">
    <property type="protein sequence ID" value="KND03008.1"/>
    <property type="molecule type" value="Genomic_DNA"/>
</dbReference>
<feature type="region of interest" description="Disordered" evidence="13">
    <location>
        <begin position="1"/>
        <end position="61"/>
    </location>
</feature>
<evidence type="ECO:0000256" key="3">
    <source>
        <dbReference type="ARBA" id="ARBA00009071"/>
    </source>
</evidence>